<dbReference type="EMBL" id="FN649751">
    <property type="protein sequence ID" value="CBJ49023.1"/>
    <property type="molecule type" value="Genomic_DNA"/>
</dbReference>
<sequence>MASGNGFPYILHDLLKTVLPACGTPPSLADNLAFVNEASAIVTWTSTGTAFGILDNAAFGQDVLSSYFKHNKFSSFQRQLNLYGFRKIVKGRESGCYMHPMFLRDRPELLSEVRRGVVPPCPPEYTRKVYGSGPRFMNQDDETDSEPELVIPSRGNRERSPEVPSPGMGSAVALAGRAPPGASIRPGDIHHLNPYAGGGDHHHHPAYLRGMTPSQDRTGAGGAAGGGAAAHLPHRGVLSGAGSGYGGAMGMEDNGWSRARSGGGGGSAGAGGAADGLLVESPGGPPLGRFLDGMDSPVVDGAHTPGSMVSLDQVFDDDPQRRWPGWGATA</sequence>
<dbReference type="Proteomes" id="UP000002630">
    <property type="component" value="Linkage Group LG26"/>
</dbReference>
<dbReference type="GO" id="GO:0043565">
    <property type="term" value="F:sequence-specific DNA binding"/>
    <property type="evidence" value="ECO:0007669"/>
    <property type="project" value="InterPro"/>
</dbReference>
<dbReference type="FunFam" id="1.10.10.10:FF:000479">
    <property type="entry name" value="Predicted protein"/>
    <property type="match status" value="1"/>
</dbReference>
<keyword evidence="7" id="KW-0346">Stress response</keyword>
<evidence type="ECO:0000256" key="3">
    <source>
        <dbReference type="ARBA" id="ARBA00023242"/>
    </source>
</evidence>
<feature type="region of interest" description="Disordered" evidence="5">
    <location>
        <begin position="256"/>
        <end position="293"/>
    </location>
</feature>
<feature type="domain" description="HSF-type DNA-binding" evidence="6">
    <location>
        <begin position="23"/>
        <end position="116"/>
    </location>
</feature>
<evidence type="ECO:0000313" key="8">
    <source>
        <dbReference type="Proteomes" id="UP000002630"/>
    </source>
</evidence>
<evidence type="ECO:0000313" key="7">
    <source>
        <dbReference type="EMBL" id="CBJ49023.1"/>
    </source>
</evidence>
<dbReference type="PANTHER" id="PTHR10015:SF427">
    <property type="entry name" value="HEAT SHOCK FACTOR PROTEIN"/>
    <property type="match status" value="1"/>
</dbReference>
<dbReference type="PRINTS" id="PR00056">
    <property type="entry name" value="HSFDOMAIN"/>
</dbReference>
<gene>
    <name evidence="7" type="primary">HSF</name>
    <name evidence="7" type="ORF">Esi_0115_0088</name>
</gene>
<reference evidence="7 8" key="1">
    <citation type="journal article" date="2010" name="Nature">
        <title>The Ectocarpus genome and the independent evolution of multicellularity in brown algae.</title>
        <authorList>
            <person name="Cock J.M."/>
            <person name="Sterck L."/>
            <person name="Rouze P."/>
            <person name="Scornet D."/>
            <person name="Allen A.E."/>
            <person name="Amoutzias G."/>
            <person name="Anthouard V."/>
            <person name="Artiguenave F."/>
            <person name="Aury J.M."/>
            <person name="Badger J.H."/>
            <person name="Beszteri B."/>
            <person name="Billiau K."/>
            <person name="Bonnet E."/>
            <person name="Bothwell J.H."/>
            <person name="Bowler C."/>
            <person name="Boyen C."/>
            <person name="Brownlee C."/>
            <person name="Carrano C.J."/>
            <person name="Charrier B."/>
            <person name="Cho G.Y."/>
            <person name="Coelho S.M."/>
            <person name="Collen J."/>
            <person name="Corre E."/>
            <person name="Da Silva C."/>
            <person name="Delage L."/>
            <person name="Delaroque N."/>
            <person name="Dittami S.M."/>
            <person name="Doulbeau S."/>
            <person name="Elias M."/>
            <person name="Farnham G."/>
            <person name="Gachon C.M."/>
            <person name="Gschloessl B."/>
            <person name="Heesch S."/>
            <person name="Jabbari K."/>
            <person name="Jubin C."/>
            <person name="Kawai H."/>
            <person name="Kimura K."/>
            <person name="Kloareg B."/>
            <person name="Kupper F.C."/>
            <person name="Lang D."/>
            <person name="Le Bail A."/>
            <person name="Leblanc C."/>
            <person name="Lerouge P."/>
            <person name="Lohr M."/>
            <person name="Lopez P.J."/>
            <person name="Martens C."/>
            <person name="Maumus F."/>
            <person name="Michel G."/>
            <person name="Miranda-Saavedra D."/>
            <person name="Morales J."/>
            <person name="Moreau H."/>
            <person name="Motomura T."/>
            <person name="Nagasato C."/>
            <person name="Napoli C.A."/>
            <person name="Nelson D.R."/>
            <person name="Nyvall-Collen P."/>
            <person name="Peters A.F."/>
            <person name="Pommier C."/>
            <person name="Potin P."/>
            <person name="Poulain J."/>
            <person name="Quesneville H."/>
            <person name="Read B."/>
            <person name="Rensing S.A."/>
            <person name="Ritter A."/>
            <person name="Rousvoal S."/>
            <person name="Samanta M."/>
            <person name="Samson G."/>
            <person name="Schroeder D.C."/>
            <person name="Segurens B."/>
            <person name="Strittmatter M."/>
            <person name="Tonon T."/>
            <person name="Tregear J.W."/>
            <person name="Valentin K."/>
            <person name="von Dassow P."/>
            <person name="Yamagishi T."/>
            <person name="Van de Peer Y."/>
            <person name="Wincker P."/>
        </authorList>
    </citation>
    <scope>NUCLEOTIDE SEQUENCE [LARGE SCALE GENOMIC DNA]</scope>
    <source>
        <strain evidence="8">Ec32 / CCAP1310/4</strain>
    </source>
</reference>
<dbReference type="SMART" id="SM00415">
    <property type="entry name" value="HSF"/>
    <property type="match status" value="1"/>
</dbReference>
<feature type="region of interest" description="Disordered" evidence="5">
    <location>
        <begin position="129"/>
        <end position="191"/>
    </location>
</feature>
<evidence type="ECO:0000256" key="1">
    <source>
        <dbReference type="ARBA" id="ARBA00004123"/>
    </source>
</evidence>
<organism evidence="7 8">
    <name type="scientific">Ectocarpus siliculosus</name>
    <name type="common">Brown alga</name>
    <name type="synonym">Conferva siliculosa</name>
    <dbReference type="NCBI Taxonomy" id="2880"/>
    <lineage>
        <taxon>Eukaryota</taxon>
        <taxon>Sar</taxon>
        <taxon>Stramenopiles</taxon>
        <taxon>Ochrophyta</taxon>
        <taxon>PX clade</taxon>
        <taxon>Phaeophyceae</taxon>
        <taxon>Ectocarpales</taxon>
        <taxon>Ectocarpaceae</taxon>
        <taxon>Ectocarpus</taxon>
    </lineage>
</organism>
<name>D7FI12_ECTSI</name>
<comment type="similarity">
    <text evidence="4">Belongs to the HSF family.</text>
</comment>
<proteinExistence type="inferred from homology"/>
<dbReference type="STRING" id="2880.D7FI12"/>
<dbReference type="InterPro" id="IPR000232">
    <property type="entry name" value="HSF_DNA-bd"/>
</dbReference>
<evidence type="ECO:0000256" key="4">
    <source>
        <dbReference type="RuleBase" id="RU004020"/>
    </source>
</evidence>
<dbReference type="Pfam" id="PF00447">
    <property type="entry name" value="HSF_DNA-bind"/>
    <property type="match status" value="1"/>
</dbReference>
<dbReference type="InParanoid" id="D7FI12"/>
<dbReference type="InterPro" id="IPR036390">
    <property type="entry name" value="WH_DNA-bd_sf"/>
</dbReference>
<evidence type="ECO:0000256" key="2">
    <source>
        <dbReference type="ARBA" id="ARBA00023125"/>
    </source>
</evidence>
<dbReference type="EMBL" id="FN647841">
    <property type="protein sequence ID" value="CBJ49023.1"/>
    <property type="molecule type" value="Genomic_DNA"/>
</dbReference>
<comment type="subcellular location">
    <subcellularLocation>
        <location evidence="1">Nucleus</location>
    </subcellularLocation>
</comment>
<dbReference type="InterPro" id="IPR036388">
    <property type="entry name" value="WH-like_DNA-bd_sf"/>
</dbReference>
<feature type="compositionally biased region" description="Gly residues" evidence="5">
    <location>
        <begin position="261"/>
        <end position="274"/>
    </location>
</feature>
<dbReference type="OrthoDB" id="60033at2759"/>
<protein>
    <submittedName>
        <fullName evidence="7">Heat Shock transcription factor</fullName>
    </submittedName>
</protein>
<evidence type="ECO:0000259" key="6">
    <source>
        <dbReference type="SMART" id="SM00415"/>
    </source>
</evidence>
<keyword evidence="2" id="KW-0238">DNA-binding</keyword>
<dbReference type="GO" id="GO:0003700">
    <property type="term" value="F:DNA-binding transcription factor activity"/>
    <property type="evidence" value="ECO:0007669"/>
    <property type="project" value="InterPro"/>
</dbReference>
<dbReference type="AlphaFoldDB" id="D7FI12"/>
<dbReference type="PANTHER" id="PTHR10015">
    <property type="entry name" value="HEAT SHOCK TRANSCRIPTION FACTOR"/>
    <property type="match status" value="1"/>
</dbReference>
<dbReference type="Gene3D" id="1.10.10.10">
    <property type="entry name" value="Winged helix-like DNA-binding domain superfamily/Winged helix DNA-binding domain"/>
    <property type="match status" value="1"/>
</dbReference>
<dbReference type="SUPFAM" id="SSF46785">
    <property type="entry name" value="Winged helix' DNA-binding domain"/>
    <property type="match status" value="1"/>
</dbReference>
<keyword evidence="3" id="KW-0539">Nucleus</keyword>
<evidence type="ECO:0000256" key="5">
    <source>
        <dbReference type="SAM" id="MobiDB-lite"/>
    </source>
</evidence>
<dbReference type="GO" id="GO:0005634">
    <property type="term" value="C:nucleus"/>
    <property type="evidence" value="ECO:0007669"/>
    <property type="project" value="UniProtKB-SubCell"/>
</dbReference>
<accession>D7FI12</accession>
<keyword evidence="8" id="KW-1185">Reference proteome</keyword>